<feature type="compositionally biased region" description="Basic residues" evidence="9">
    <location>
        <begin position="1300"/>
        <end position="1312"/>
    </location>
</feature>
<evidence type="ECO:0000256" key="3">
    <source>
        <dbReference type="ARBA" id="ARBA00017363"/>
    </source>
</evidence>
<dbReference type="InterPro" id="IPR057345">
    <property type="entry name" value="Ig-like_TAF2"/>
</dbReference>
<dbReference type="GO" id="GO:0003682">
    <property type="term" value="F:chromatin binding"/>
    <property type="evidence" value="ECO:0007669"/>
    <property type="project" value="TreeGrafter"/>
</dbReference>
<comment type="similarity">
    <text evidence="2">Belongs to the TAF2 family.</text>
</comment>
<dbReference type="GeneID" id="4838910"/>
<evidence type="ECO:0000256" key="7">
    <source>
        <dbReference type="ARBA" id="ARBA00025346"/>
    </source>
</evidence>
<feature type="domain" description="Transcription initiation factor TFIID subunit 2 Ig-like" evidence="10">
    <location>
        <begin position="619"/>
        <end position="786"/>
    </location>
</feature>
<dbReference type="PANTHER" id="PTHR15137">
    <property type="entry name" value="TRANSCRIPTION INITIATION FACTOR TFIID"/>
    <property type="match status" value="1"/>
</dbReference>
<keyword evidence="4" id="KW-0805">Transcription regulation</keyword>
<evidence type="ECO:0000313" key="13">
    <source>
        <dbReference type="Proteomes" id="UP000002258"/>
    </source>
</evidence>
<feature type="domain" description="Transcription initiation factor TFIID subunit 2 TPR repeats" evidence="11">
    <location>
        <begin position="787"/>
        <end position="1044"/>
    </location>
</feature>
<dbReference type="FunCoup" id="A3LTD9">
    <property type="interactions" value="652"/>
</dbReference>
<evidence type="ECO:0000259" key="10">
    <source>
        <dbReference type="Pfam" id="PF25316"/>
    </source>
</evidence>
<gene>
    <name evidence="12" type="ORF">PICST_58795</name>
</gene>
<dbReference type="RefSeq" id="XP_001384087.2">
    <property type="nucleotide sequence ID" value="XM_001384050.1"/>
</dbReference>
<organism evidence="12 13">
    <name type="scientific">Scheffersomyces stipitis (strain ATCC 58785 / CBS 6054 / NBRC 10063 / NRRL Y-11545)</name>
    <name type="common">Yeast</name>
    <name type="synonym">Pichia stipitis</name>
    <dbReference type="NCBI Taxonomy" id="322104"/>
    <lineage>
        <taxon>Eukaryota</taxon>
        <taxon>Fungi</taxon>
        <taxon>Dikarya</taxon>
        <taxon>Ascomycota</taxon>
        <taxon>Saccharomycotina</taxon>
        <taxon>Pichiomycetes</taxon>
        <taxon>Debaryomycetaceae</taxon>
        <taxon>Scheffersomyces</taxon>
    </lineage>
</organism>
<dbReference type="Pfam" id="PF25316">
    <property type="entry name" value="TAF2_3rd"/>
    <property type="match status" value="1"/>
</dbReference>
<evidence type="ECO:0000256" key="2">
    <source>
        <dbReference type="ARBA" id="ARBA00010937"/>
    </source>
</evidence>
<feature type="region of interest" description="Disordered" evidence="9">
    <location>
        <begin position="1246"/>
        <end position="1312"/>
    </location>
</feature>
<feature type="compositionally biased region" description="Pro residues" evidence="9">
    <location>
        <begin position="1286"/>
        <end position="1296"/>
    </location>
</feature>
<feature type="compositionally biased region" description="Acidic residues" evidence="9">
    <location>
        <begin position="286"/>
        <end position="300"/>
    </location>
</feature>
<dbReference type="InterPro" id="IPR027268">
    <property type="entry name" value="Peptidase_M4/M1_CTD_sf"/>
</dbReference>
<reference evidence="12 13" key="1">
    <citation type="journal article" date="2007" name="Nat. Biotechnol.">
        <title>Genome sequence of the lignocellulose-bioconverting and xylose-fermenting yeast Pichia stipitis.</title>
        <authorList>
            <person name="Jeffries T.W."/>
            <person name="Grigoriev I.V."/>
            <person name="Grimwood J."/>
            <person name="Laplaza J.M."/>
            <person name="Aerts A."/>
            <person name="Salamov A."/>
            <person name="Schmutz J."/>
            <person name="Lindquist E."/>
            <person name="Dehal P."/>
            <person name="Shapiro H."/>
            <person name="Jin Y.S."/>
            <person name="Passoth V."/>
            <person name="Richardson P.M."/>
        </authorList>
    </citation>
    <scope>NUCLEOTIDE SEQUENCE [LARGE SCALE GENOMIC DNA]</scope>
    <source>
        <strain evidence="13">ATCC 58785 / CBS 6054 / NBRC 10063 / NRRL Y-11545</strain>
    </source>
</reference>
<dbReference type="eggNOG" id="KOG1932">
    <property type="taxonomic scope" value="Eukaryota"/>
</dbReference>
<accession>A3LTD9</accession>
<dbReference type="HOGENOM" id="CLU_002317_2_0_1"/>
<dbReference type="OrthoDB" id="308861at2759"/>
<dbReference type="SUPFAM" id="SSF63737">
    <property type="entry name" value="Leukotriene A4 hydrolase N-terminal domain"/>
    <property type="match status" value="1"/>
</dbReference>
<keyword evidence="6" id="KW-0539">Nucleus</keyword>
<dbReference type="GO" id="GO:0006367">
    <property type="term" value="P:transcription initiation at RNA polymerase II promoter"/>
    <property type="evidence" value="ECO:0007669"/>
    <property type="project" value="TreeGrafter"/>
</dbReference>
<dbReference type="GO" id="GO:0016251">
    <property type="term" value="F:RNA polymerase II general transcription initiation factor activity"/>
    <property type="evidence" value="ECO:0007669"/>
    <property type="project" value="TreeGrafter"/>
</dbReference>
<evidence type="ECO:0000256" key="5">
    <source>
        <dbReference type="ARBA" id="ARBA00023163"/>
    </source>
</evidence>
<keyword evidence="13" id="KW-1185">Reference proteome</keyword>
<dbReference type="InParanoid" id="A3LTD9"/>
<protein>
    <recommendedName>
        <fullName evidence="3">Transcription initiation factor TFIID subunit 2</fullName>
    </recommendedName>
    <alternativeName>
        <fullName evidence="8">TBP-associated factor 2</fullName>
    </alternativeName>
</protein>
<feature type="non-terminal residue" evidence="12">
    <location>
        <position position="1408"/>
    </location>
</feature>
<dbReference type="SUPFAM" id="SSF55486">
    <property type="entry name" value="Metalloproteases ('zincins'), catalytic domain"/>
    <property type="match status" value="1"/>
</dbReference>
<keyword evidence="5" id="KW-0804">Transcription</keyword>
<dbReference type="CDD" id="cd09839">
    <property type="entry name" value="M1_like_TAF2"/>
    <property type="match status" value="1"/>
</dbReference>
<comment type="function">
    <text evidence="7">Functions as a component of the DNA-binding general transcription factor complex TFIID. Binding of TFIID to a promoter (with or without TATA element) is the initial step in pre-initiation complex (PIC) formation. TFIID plays a key role in the regulation of gene expression by RNA polymerase II through different activities such as transcription activator interaction, core promoter recognition and selectivity, TFIIA and TFIIB interaction, chromatin modification (histone acetylation by TAF1), facilitation of DNA opening and initiation of transcription.</text>
</comment>
<dbReference type="InterPro" id="IPR042097">
    <property type="entry name" value="Aminopeptidase_N-like_N_sf"/>
</dbReference>
<comment type="subcellular location">
    <subcellularLocation>
        <location evidence="1">Nucleus</location>
    </subcellularLocation>
</comment>
<evidence type="ECO:0000256" key="8">
    <source>
        <dbReference type="ARBA" id="ARBA00076306"/>
    </source>
</evidence>
<evidence type="ECO:0000259" key="11">
    <source>
        <dbReference type="Pfam" id="PF25577"/>
    </source>
</evidence>
<dbReference type="KEGG" id="pic:PICST_58795"/>
<dbReference type="Gene3D" id="1.10.390.10">
    <property type="entry name" value="Neutral Protease Domain 2"/>
    <property type="match status" value="1"/>
</dbReference>
<dbReference type="Gene3D" id="2.60.40.1730">
    <property type="entry name" value="tricorn interacting facor f3 domain"/>
    <property type="match status" value="1"/>
</dbReference>
<dbReference type="Proteomes" id="UP000002258">
    <property type="component" value="Chromosome 4"/>
</dbReference>
<evidence type="ECO:0000256" key="4">
    <source>
        <dbReference type="ARBA" id="ARBA00023015"/>
    </source>
</evidence>
<name>A3LTD9_PICST</name>
<feature type="compositionally biased region" description="Basic and acidic residues" evidence="9">
    <location>
        <begin position="1246"/>
        <end position="1262"/>
    </location>
</feature>
<evidence type="ECO:0000256" key="1">
    <source>
        <dbReference type="ARBA" id="ARBA00004123"/>
    </source>
</evidence>
<sequence>MRNISSQPFKVSHQRVNIDVDMSRNRIDGFTELTLVPFTNTLKVVRLDCREMKITRVTINNMKPCNYIHNDILYINDGKYFDEEIVSAYDVNLFDLYSDEVSIHQHHMIKHKLGYIFGESNYDPRDPHADVFSTIVNTEELSVMLPDNLRLELTDINSIHTPGSQPGTLTPLHLKSKATNSDIYTPIQLRIEYELVNPKNGVNFVSDSIEKRNWHSYTTNNTYNLSTSSWVPCIDNLWDRSTWSLEVIIPRTVRDIGNPRIIGSEEAMRGSRNQKKKRRLNRNDDSDIEDDEDNEDDDNENHDLVVCSGDFNNVKETPHSIDLSKKVVSWSIFNPVCAHHVGWALGCFENFVISESTESREVDDEIKENFEDIDKDGTSSPITIYCLPGQIEQARNTCIFTMRAMDFFSKEFGSFPFSSYGIVFVQDSVVDTNNFAGLSIFSDSILYPSDIIEPMFTSTEVILEAISSQWSGISITPQTVNDIWCTIGIAKFMVFQYLKDLMGTNEYRFKIKKMMNRIVEEDRGKKPLGYHYFRFPVSDSDLDFIKLKAPIVLFILDKRMTKTDKSFGLSRVLPKLFLQAMSGDLQNGTLSTQHFQYVCEKVNRNKLENFFKQWVYGVGAPIFNITQRFNKKRGVIEMSIRQIQHQVTRKSGTNAESFINDSIAYLEDEPTFPVQSIFTGPMTIRVHEADGTPYEHIVDLKEGNTKLDVQYNSKFRRMKKNRDETSENAVTFSRLGDVLESEKEMEEWNLADWAKVDDDPMNIEAFEWIRVDVDFEWIARFDVKQPDYMFGSQLQHDRDVEAQFDAVRYLGNIEKPSTIHCTALTRTVVDERYYYGVRIAAAEALANFSNSVTNFIGVPYLVKIYRELYCFPGSSIPLSNDFNDFGRFFLQKEIPKQLCKIRDSDDEVPVVIRNLILNLIKFNDNTNNNFQDSFYISELVQSLTTCAVNSSFPNSPKDIFPKSHPHGSSEKKKFVANVITEINRLQKLDEWIPSYHNVVSVTCLTQKIRLALHGHLDLSFEDLLYFTVEKFPIQIRVEAFRGLFVLGGLKNRHILNYFLKACLLDVRSAAYRELLISALIDSICVAAVSGTPSTLDDPEFKPFEKLSESKTGASTALANMIIVEDGSHNEMDEKRDVFARATVSGAIDILRRDYSIGKGLKRTIWELLHTSLLSIREKRNLFLICQILYKEIDSFVVKIPIPNVPLNELTKKIVTKNLGNGKVVFKRQGRFKIQLASQKLLIEKPKAKEPKVSHKKPVDRTVNEVALNPDESKEPKLKLNLSIKPSAPPAAPPPTESPTKKQKKQAPAPKKHIPVVSIGTHNSRKFELSFKFQDHSLPELKPVSGISVKVGRSQVSVDGGKVKFNFKGAFKSRFRDLMAKPPNARYVKILTKEKKVLISSTPFEVSKE</sequence>
<dbReference type="EMBL" id="CP000498">
    <property type="protein sequence ID" value="ABN66058.2"/>
    <property type="molecule type" value="Genomic_DNA"/>
</dbReference>
<dbReference type="PANTHER" id="PTHR15137:SF9">
    <property type="entry name" value="TRANSCRIPTION INITIATION FACTOR TFIID SUBUNIT 2"/>
    <property type="match status" value="1"/>
</dbReference>
<feature type="region of interest" description="Disordered" evidence="9">
    <location>
        <begin position="264"/>
        <end position="302"/>
    </location>
</feature>
<dbReference type="Pfam" id="PF25577">
    <property type="entry name" value="TPR_TAF2_C"/>
    <property type="match status" value="1"/>
</dbReference>
<dbReference type="STRING" id="322104.A3LTD9"/>
<evidence type="ECO:0000256" key="6">
    <source>
        <dbReference type="ARBA" id="ARBA00023242"/>
    </source>
</evidence>
<evidence type="ECO:0000256" key="9">
    <source>
        <dbReference type="SAM" id="MobiDB-lite"/>
    </source>
</evidence>
<dbReference type="FunFam" id="1.10.390.10:FF:000011">
    <property type="entry name" value="Transcription initiation factor TFIID subunit"/>
    <property type="match status" value="1"/>
</dbReference>
<dbReference type="GO" id="GO:0000976">
    <property type="term" value="F:transcription cis-regulatory region binding"/>
    <property type="evidence" value="ECO:0007669"/>
    <property type="project" value="TreeGrafter"/>
</dbReference>
<dbReference type="OMA" id="EQPDYQW"/>
<evidence type="ECO:0000313" key="12">
    <source>
        <dbReference type="EMBL" id="ABN66058.2"/>
    </source>
</evidence>
<proteinExistence type="inferred from homology"/>
<dbReference type="InterPro" id="IPR037813">
    <property type="entry name" value="TAF2"/>
</dbReference>
<dbReference type="GO" id="GO:0005669">
    <property type="term" value="C:transcription factor TFIID complex"/>
    <property type="evidence" value="ECO:0007669"/>
    <property type="project" value="InterPro"/>
</dbReference>
<dbReference type="InterPro" id="IPR057991">
    <property type="entry name" value="TPR_TAF2_C"/>
</dbReference>